<dbReference type="InterPro" id="IPR033468">
    <property type="entry name" value="Metaxin_GST"/>
</dbReference>
<dbReference type="SFLD" id="SFLDG01180">
    <property type="entry name" value="SUF1"/>
    <property type="match status" value="1"/>
</dbReference>
<dbReference type="SFLD" id="SFLDS00019">
    <property type="entry name" value="Glutathione_Transferase_(cytos"/>
    <property type="match status" value="1"/>
</dbReference>
<dbReference type="InterPro" id="IPR050931">
    <property type="entry name" value="Mito_Protein_Transport_Metaxin"/>
</dbReference>
<feature type="domain" description="GST N-terminal" evidence="1">
    <location>
        <begin position="1"/>
        <end position="78"/>
    </location>
</feature>
<dbReference type="InterPro" id="IPR040079">
    <property type="entry name" value="Glutathione_S-Trfase"/>
</dbReference>
<keyword evidence="3" id="KW-1185">Reference proteome</keyword>
<evidence type="ECO:0000313" key="2">
    <source>
        <dbReference type="EMBL" id="RXN88095.1"/>
    </source>
</evidence>
<dbReference type="RefSeq" id="WP_129151460.1">
    <property type="nucleotide sequence ID" value="NZ_JBHSDO010000011.1"/>
</dbReference>
<dbReference type="InterPro" id="IPR036249">
    <property type="entry name" value="Thioredoxin-like_sf"/>
</dbReference>
<evidence type="ECO:0000259" key="1">
    <source>
        <dbReference type="PROSITE" id="PS50404"/>
    </source>
</evidence>
<reference evidence="2 3" key="1">
    <citation type="journal article" date="2017" name="Int. J. Syst. Evol. Microbiol.">
        <title>Achromobacter aloeverae sp. nov., isolated from the root of Aloe vera (L.) Burm.f.</title>
        <authorList>
            <person name="Kuncharoen N."/>
            <person name="Muramatsu Y."/>
            <person name="Shibata C."/>
            <person name="Kamakura Y."/>
            <person name="Nakagawa Y."/>
            <person name="Tanasupawat S."/>
        </authorList>
    </citation>
    <scope>NUCLEOTIDE SEQUENCE [LARGE SCALE GENOMIC DNA]</scope>
    <source>
        <strain evidence="2 3">AVA-1</strain>
    </source>
</reference>
<dbReference type="SFLD" id="SFLDG01200">
    <property type="entry name" value="SUF1.1"/>
    <property type="match status" value="1"/>
</dbReference>
<proteinExistence type="predicted"/>
<dbReference type="PANTHER" id="PTHR12289">
    <property type="entry name" value="METAXIN RELATED"/>
    <property type="match status" value="1"/>
</dbReference>
<dbReference type="InterPro" id="IPR026928">
    <property type="entry name" value="FAX/IsoI-like"/>
</dbReference>
<keyword evidence="2" id="KW-0808">Transferase</keyword>
<protein>
    <submittedName>
        <fullName evidence="2">Glutathione S-transferase</fullName>
    </submittedName>
</protein>
<dbReference type="Proteomes" id="UP000290849">
    <property type="component" value="Unassembled WGS sequence"/>
</dbReference>
<dbReference type="PANTHER" id="PTHR12289:SF41">
    <property type="entry name" value="FAILED AXON CONNECTIONS-RELATED"/>
    <property type="match status" value="1"/>
</dbReference>
<dbReference type="EMBL" id="PYAL01000004">
    <property type="protein sequence ID" value="RXN88095.1"/>
    <property type="molecule type" value="Genomic_DNA"/>
</dbReference>
<dbReference type="PROSITE" id="PS50404">
    <property type="entry name" value="GST_NTER"/>
    <property type="match status" value="1"/>
</dbReference>
<dbReference type="SUPFAM" id="SSF52833">
    <property type="entry name" value="Thioredoxin-like"/>
    <property type="match status" value="1"/>
</dbReference>
<dbReference type="InterPro" id="IPR004045">
    <property type="entry name" value="Glutathione_S-Trfase_N"/>
</dbReference>
<evidence type="ECO:0000313" key="3">
    <source>
        <dbReference type="Proteomes" id="UP000290849"/>
    </source>
</evidence>
<dbReference type="OrthoDB" id="9810080at2"/>
<comment type="caution">
    <text evidence="2">The sequence shown here is derived from an EMBL/GenBank/DDBJ whole genome shotgun (WGS) entry which is preliminary data.</text>
</comment>
<dbReference type="InterPro" id="IPR012336">
    <property type="entry name" value="Thioredoxin-like_fold"/>
</dbReference>
<dbReference type="Pfam" id="PF17171">
    <property type="entry name" value="GST_C_6"/>
    <property type="match status" value="1"/>
</dbReference>
<name>A0A4Q1HLA8_9BURK</name>
<sequence length="230" mass="26386">MLTLYSYPDLFGVADNNPFGLKVYTFMRLCGLEFQHAHILDTKSAPRGQLPYLTDGDASIGDSDAIIAYLTGKFDLGIDAGLTREQQDLDFMMRRTLDDLYWPMSYSRWRDERYWPAFRDAIMTTHMDISREALEAAREYNHLRYHYQGIGRYEPAQVYARGVADLRMAADLIGGKAFVFGTTPRTVDAAIFGCVANIYFYDIDTPLKRYVSSRPELVRHCLAMRELISV</sequence>
<dbReference type="Pfam" id="PF17172">
    <property type="entry name" value="GST_N_4"/>
    <property type="match status" value="1"/>
</dbReference>
<dbReference type="Gene3D" id="3.40.30.10">
    <property type="entry name" value="Glutaredoxin"/>
    <property type="match status" value="1"/>
</dbReference>
<accession>A0A4Q1HLA8</accession>
<dbReference type="CDD" id="cd03193">
    <property type="entry name" value="GST_C_Metaxin"/>
    <property type="match status" value="1"/>
</dbReference>
<dbReference type="GO" id="GO:0016740">
    <property type="term" value="F:transferase activity"/>
    <property type="evidence" value="ECO:0007669"/>
    <property type="project" value="UniProtKB-KW"/>
</dbReference>
<organism evidence="2 3">
    <name type="scientific">Achromobacter aloeverae</name>
    <dbReference type="NCBI Taxonomy" id="1750518"/>
    <lineage>
        <taxon>Bacteria</taxon>
        <taxon>Pseudomonadati</taxon>
        <taxon>Pseudomonadota</taxon>
        <taxon>Betaproteobacteria</taxon>
        <taxon>Burkholderiales</taxon>
        <taxon>Alcaligenaceae</taxon>
        <taxon>Achromobacter</taxon>
    </lineage>
</organism>
<gene>
    <name evidence="2" type="ORF">C7R54_16130</name>
</gene>
<dbReference type="AlphaFoldDB" id="A0A4Q1HLA8"/>